<comment type="caution">
    <text evidence="1">The sequence shown here is derived from an EMBL/GenBank/DDBJ whole genome shotgun (WGS) entry which is preliminary data.</text>
</comment>
<dbReference type="PANTHER" id="PTHR46656">
    <property type="entry name" value="PUTATIVE-RELATED"/>
    <property type="match status" value="1"/>
</dbReference>
<feature type="non-terminal residue" evidence="1">
    <location>
        <position position="335"/>
    </location>
</feature>
<accession>A0A0F8VTA6</accession>
<organism evidence="1">
    <name type="scientific">marine sediment metagenome</name>
    <dbReference type="NCBI Taxonomy" id="412755"/>
    <lineage>
        <taxon>unclassified sequences</taxon>
        <taxon>metagenomes</taxon>
        <taxon>ecological metagenomes</taxon>
    </lineage>
</organism>
<dbReference type="Gene3D" id="3.40.50.2000">
    <property type="entry name" value="Glycogen Phosphorylase B"/>
    <property type="match status" value="1"/>
</dbReference>
<feature type="non-terminal residue" evidence="1">
    <location>
        <position position="1"/>
    </location>
</feature>
<dbReference type="SUPFAM" id="SSF53756">
    <property type="entry name" value="UDP-Glycosyltransferase/glycogen phosphorylase"/>
    <property type="match status" value="1"/>
</dbReference>
<dbReference type="AlphaFoldDB" id="A0A0F8VTA6"/>
<dbReference type="Pfam" id="PF13692">
    <property type="entry name" value="Glyco_trans_1_4"/>
    <property type="match status" value="1"/>
</dbReference>
<proteinExistence type="predicted"/>
<dbReference type="EMBL" id="LAZR01069523">
    <property type="protein sequence ID" value="KKK47552.1"/>
    <property type="molecule type" value="Genomic_DNA"/>
</dbReference>
<reference evidence="1" key="1">
    <citation type="journal article" date="2015" name="Nature">
        <title>Complex archaea that bridge the gap between prokaryotes and eukaryotes.</title>
        <authorList>
            <person name="Spang A."/>
            <person name="Saw J.H."/>
            <person name="Jorgensen S.L."/>
            <person name="Zaremba-Niedzwiedzka K."/>
            <person name="Martijn J."/>
            <person name="Lind A.E."/>
            <person name="van Eijk R."/>
            <person name="Schleper C."/>
            <person name="Guy L."/>
            <person name="Ettema T.J."/>
        </authorList>
    </citation>
    <scope>NUCLEOTIDE SEQUENCE</scope>
</reference>
<name>A0A0F8VTA6_9ZZZZ</name>
<protein>
    <recommendedName>
        <fullName evidence="2">Glycosyl transferase family 1 domain-containing protein</fullName>
    </recommendedName>
</protein>
<evidence type="ECO:0000313" key="1">
    <source>
        <dbReference type="EMBL" id="KKK47552.1"/>
    </source>
</evidence>
<evidence type="ECO:0008006" key="2">
    <source>
        <dbReference type="Google" id="ProtNLM"/>
    </source>
</evidence>
<gene>
    <name evidence="1" type="ORF">LCGC14_3154040</name>
</gene>
<dbReference type="PANTHER" id="PTHR46656:SF3">
    <property type="entry name" value="PUTATIVE-RELATED"/>
    <property type="match status" value="1"/>
</dbReference>
<sequence>IEVRIHGIFYDAGGYGKVNRNLALKLHEAGVKVRIDPKKSQNQLKASELKPIIELTNTKISKNHISIDSVIPSFAEYASGKYRILYTTIESYSIPKQFLECCQMYREIWVTSPWSASILKKHVDKPIHVIPTGADPFLYTENGPRFDFKPNIKSFVFLSVFGWGYRKGYDVLLKAYFEEFDASDDVSLLIFSRYQSGTSRFHRDKIRDDINDIMRGFPNKEMPHVVRYNQVIPEQQMPQLYRAADCFVLPSRGEGGNLCSPEASLCGLPVIMTNVSGQQMYLRDDNAFLIEMDRLIKTPTGRFGIHYWDGQMFPALTSPEVTDQLKKAMRDVVKH</sequence>